<dbReference type="EMBL" id="JAIPUX010003289">
    <property type="protein sequence ID" value="KAH0621979.1"/>
    <property type="molecule type" value="Genomic_DNA"/>
</dbReference>
<evidence type="ECO:0000313" key="3">
    <source>
        <dbReference type="Proteomes" id="UP000826234"/>
    </source>
</evidence>
<evidence type="ECO:0000313" key="2">
    <source>
        <dbReference type="EMBL" id="KAH0621979.1"/>
    </source>
</evidence>
<accession>A0ABQ7SXK4</accession>
<reference evidence="2 3" key="1">
    <citation type="journal article" date="2022" name="Gigascience">
        <title>A chromosome-level genome assembly and annotation of the desert horned lizard, Phrynosoma platyrhinos, provides insight into chromosomal rearrangements among reptiles.</title>
        <authorList>
            <person name="Koochekian N."/>
            <person name="Ascanio A."/>
            <person name="Farleigh K."/>
            <person name="Card D.C."/>
            <person name="Schield D.R."/>
            <person name="Castoe T.A."/>
            <person name="Jezkova T."/>
        </authorList>
    </citation>
    <scope>NUCLEOTIDE SEQUENCE [LARGE SCALE GENOMIC DNA]</scope>
    <source>
        <strain evidence="2">NK-2021</strain>
    </source>
</reference>
<keyword evidence="3" id="KW-1185">Reference proteome</keyword>
<feature type="region of interest" description="Disordered" evidence="1">
    <location>
        <begin position="24"/>
        <end position="52"/>
    </location>
</feature>
<name>A0ABQ7SXK4_PHRPL</name>
<dbReference type="InterPro" id="IPR058884">
    <property type="entry name" value="Cys1"/>
</dbReference>
<organism evidence="2 3">
    <name type="scientific">Phrynosoma platyrhinos</name>
    <name type="common">Desert horned lizard</name>
    <dbReference type="NCBI Taxonomy" id="52577"/>
    <lineage>
        <taxon>Eukaryota</taxon>
        <taxon>Metazoa</taxon>
        <taxon>Chordata</taxon>
        <taxon>Craniata</taxon>
        <taxon>Vertebrata</taxon>
        <taxon>Euteleostomi</taxon>
        <taxon>Lepidosauria</taxon>
        <taxon>Squamata</taxon>
        <taxon>Bifurcata</taxon>
        <taxon>Unidentata</taxon>
        <taxon>Episquamata</taxon>
        <taxon>Toxicofera</taxon>
        <taxon>Iguania</taxon>
        <taxon>Phrynosomatidae</taxon>
        <taxon>Phrynosomatinae</taxon>
        <taxon>Phrynosoma</taxon>
    </lineage>
</organism>
<feature type="compositionally biased region" description="Polar residues" evidence="1">
    <location>
        <begin position="35"/>
        <end position="46"/>
    </location>
</feature>
<dbReference type="Proteomes" id="UP000826234">
    <property type="component" value="Unassembled WGS sequence"/>
</dbReference>
<evidence type="ECO:0000256" key="1">
    <source>
        <dbReference type="SAM" id="MobiDB-lite"/>
    </source>
</evidence>
<gene>
    <name evidence="2" type="ORF">JD844_023811</name>
</gene>
<proteinExistence type="predicted"/>
<evidence type="ECO:0008006" key="4">
    <source>
        <dbReference type="Google" id="ProtNLM"/>
    </source>
</evidence>
<sequence>MFLRGVLLQKELVTRKHLQISPHSAAFQELPQKAGRSTSESSNFANQVPPKDPDRLAKIAYDYSEEELMATIEQEYCR</sequence>
<comment type="caution">
    <text evidence="2">The sequence shown here is derived from an EMBL/GenBank/DDBJ whole genome shotgun (WGS) entry which is preliminary data.</text>
</comment>
<protein>
    <recommendedName>
        <fullName evidence="4">Cystic fibrosis transmembrane conductance regulator</fullName>
    </recommendedName>
</protein>
<dbReference type="Pfam" id="PF26203">
    <property type="entry name" value="Cys1"/>
    <property type="match status" value="1"/>
</dbReference>